<evidence type="ECO:0000256" key="1">
    <source>
        <dbReference type="SAM" id="MobiDB-lite"/>
    </source>
</evidence>
<proteinExistence type="predicted"/>
<accession>A0AAW1XZN3</accession>
<protein>
    <submittedName>
        <fullName evidence="2">Uncharacterized protein</fullName>
    </submittedName>
</protein>
<gene>
    <name evidence="2" type="ORF">M0R45_007648</name>
</gene>
<evidence type="ECO:0000313" key="2">
    <source>
        <dbReference type="EMBL" id="KAK9941958.1"/>
    </source>
</evidence>
<feature type="compositionally biased region" description="Basic and acidic residues" evidence="1">
    <location>
        <begin position="107"/>
        <end position="160"/>
    </location>
</feature>
<evidence type="ECO:0000313" key="3">
    <source>
        <dbReference type="Proteomes" id="UP001457282"/>
    </source>
</evidence>
<name>A0AAW1XZN3_RUBAR</name>
<comment type="caution">
    <text evidence="2">The sequence shown here is derived from an EMBL/GenBank/DDBJ whole genome shotgun (WGS) entry which is preliminary data.</text>
</comment>
<reference evidence="2 3" key="1">
    <citation type="journal article" date="2023" name="G3 (Bethesda)">
        <title>A chromosome-length genome assembly and annotation of blackberry (Rubus argutus, cv. 'Hillquist').</title>
        <authorList>
            <person name="Bruna T."/>
            <person name="Aryal R."/>
            <person name="Dudchenko O."/>
            <person name="Sargent D.J."/>
            <person name="Mead D."/>
            <person name="Buti M."/>
            <person name="Cavallini A."/>
            <person name="Hytonen T."/>
            <person name="Andres J."/>
            <person name="Pham M."/>
            <person name="Weisz D."/>
            <person name="Mascagni F."/>
            <person name="Usai G."/>
            <person name="Natali L."/>
            <person name="Bassil N."/>
            <person name="Fernandez G.E."/>
            <person name="Lomsadze A."/>
            <person name="Armour M."/>
            <person name="Olukolu B."/>
            <person name="Poorten T."/>
            <person name="Britton C."/>
            <person name="Davik J."/>
            <person name="Ashrafi H."/>
            <person name="Aiden E.L."/>
            <person name="Borodovsky M."/>
            <person name="Worthington M."/>
        </authorList>
    </citation>
    <scope>NUCLEOTIDE SEQUENCE [LARGE SCALE GENOMIC DNA]</scope>
    <source>
        <strain evidence="2">PI 553951</strain>
    </source>
</reference>
<dbReference type="AlphaFoldDB" id="A0AAW1XZN3"/>
<keyword evidence="3" id="KW-1185">Reference proteome</keyword>
<dbReference type="Proteomes" id="UP001457282">
    <property type="component" value="Unassembled WGS sequence"/>
</dbReference>
<sequence length="160" mass="17439">MIGCLRLRRGRLKICGLVGDYHDLSRQGRDSQHDGGIRSFLANSVSLGSVWRRWFMAAVMEVSEAEGGTCLGRPGLPDRRSAGPGLPDRRSAGPGAPDYRSECPGTPDRRSECPGTPERRSECPVTPERRSECPGTPERRSECPGAPERRSAGPVAPDRR</sequence>
<organism evidence="2 3">
    <name type="scientific">Rubus argutus</name>
    <name type="common">Southern blackberry</name>
    <dbReference type="NCBI Taxonomy" id="59490"/>
    <lineage>
        <taxon>Eukaryota</taxon>
        <taxon>Viridiplantae</taxon>
        <taxon>Streptophyta</taxon>
        <taxon>Embryophyta</taxon>
        <taxon>Tracheophyta</taxon>
        <taxon>Spermatophyta</taxon>
        <taxon>Magnoliopsida</taxon>
        <taxon>eudicotyledons</taxon>
        <taxon>Gunneridae</taxon>
        <taxon>Pentapetalae</taxon>
        <taxon>rosids</taxon>
        <taxon>fabids</taxon>
        <taxon>Rosales</taxon>
        <taxon>Rosaceae</taxon>
        <taxon>Rosoideae</taxon>
        <taxon>Rosoideae incertae sedis</taxon>
        <taxon>Rubus</taxon>
    </lineage>
</organism>
<feature type="compositionally biased region" description="Basic and acidic residues" evidence="1">
    <location>
        <begin position="76"/>
        <end position="91"/>
    </location>
</feature>
<dbReference type="EMBL" id="JBEDUW010000002">
    <property type="protein sequence ID" value="KAK9941958.1"/>
    <property type="molecule type" value="Genomic_DNA"/>
</dbReference>
<feature type="region of interest" description="Disordered" evidence="1">
    <location>
        <begin position="66"/>
        <end position="160"/>
    </location>
</feature>